<evidence type="ECO:0000313" key="2">
    <source>
        <dbReference type="Proteomes" id="UP000249555"/>
    </source>
</evidence>
<protein>
    <submittedName>
        <fullName evidence="1">Uncharacterized protein</fullName>
    </submittedName>
</protein>
<dbReference type="SUPFAM" id="SSF51161">
    <property type="entry name" value="Trimeric LpxA-like enzymes"/>
    <property type="match status" value="1"/>
</dbReference>
<sequence length="208" mass="22858">MSKVLPYKGGTTHQHTNNLEKPTMLVLTFEQENERVKIKFETDTFEVSSYDTLHFKSARLGYEISIDDVQLLDAEYGASIVCHAKQGGVTRIELQNVKLYDVVTLFDANMQLVIRRSTIGRAVTFKAGGAFKALKTINMYDAIVGQTSEIAGGTVLDGCVIGEGCTVEASVGKNNRIMDGATVVDEMEDKDEELLIDPDFIRALAGLE</sequence>
<comment type="caution">
    <text evidence="1">The sequence shown here is derived from an EMBL/GenBank/DDBJ whole genome shotgun (WGS) entry which is preliminary data.</text>
</comment>
<dbReference type="EMBL" id="QFMX01000013">
    <property type="protein sequence ID" value="PZO72297.1"/>
    <property type="molecule type" value="Genomic_DNA"/>
</dbReference>
<organism evidence="1 2">
    <name type="scientific">Sphingomonas taxi</name>
    <dbReference type="NCBI Taxonomy" id="1549858"/>
    <lineage>
        <taxon>Bacteria</taxon>
        <taxon>Pseudomonadati</taxon>
        <taxon>Pseudomonadota</taxon>
        <taxon>Alphaproteobacteria</taxon>
        <taxon>Sphingomonadales</taxon>
        <taxon>Sphingomonadaceae</taxon>
        <taxon>Sphingomonas</taxon>
    </lineage>
</organism>
<proteinExistence type="predicted"/>
<dbReference type="InterPro" id="IPR011004">
    <property type="entry name" value="Trimer_LpxA-like_sf"/>
</dbReference>
<dbReference type="Gene3D" id="2.160.10.10">
    <property type="entry name" value="Hexapeptide repeat proteins"/>
    <property type="match status" value="1"/>
</dbReference>
<reference evidence="1 2" key="1">
    <citation type="submission" date="2017-08" db="EMBL/GenBank/DDBJ databases">
        <title>Infants hospitalized years apart are colonized by the same room-sourced microbial strains.</title>
        <authorList>
            <person name="Brooks B."/>
            <person name="Olm M.R."/>
            <person name="Firek B.A."/>
            <person name="Baker R."/>
            <person name="Thomas B.C."/>
            <person name="Morowitz M.J."/>
            <person name="Banfield J.F."/>
        </authorList>
    </citation>
    <scope>NUCLEOTIDE SEQUENCE [LARGE SCALE GENOMIC DNA]</scope>
    <source>
        <strain evidence="1">S2_018_000_R3_119</strain>
    </source>
</reference>
<dbReference type="Proteomes" id="UP000249555">
    <property type="component" value="Unassembled WGS sequence"/>
</dbReference>
<name>A0A2W4YT93_9SPHN</name>
<dbReference type="AlphaFoldDB" id="A0A2W4YT93"/>
<gene>
    <name evidence="1" type="ORF">DI640_13060</name>
</gene>
<accession>A0A2W4YT93</accession>
<evidence type="ECO:0000313" key="1">
    <source>
        <dbReference type="EMBL" id="PZO72297.1"/>
    </source>
</evidence>